<feature type="region of interest" description="Disordered" evidence="1">
    <location>
        <begin position="23"/>
        <end position="43"/>
    </location>
</feature>
<evidence type="ECO:0000256" key="2">
    <source>
        <dbReference type="SAM" id="SignalP"/>
    </source>
</evidence>
<gene>
    <name evidence="3" type="ORF">LZC95_29610</name>
</gene>
<dbReference type="PANTHER" id="PTHR43564:SF2">
    <property type="entry name" value="BLR6059 PROTEIN"/>
    <property type="match status" value="1"/>
</dbReference>
<organism evidence="3 4">
    <name type="scientific">Pendulispora brunnea</name>
    <dbReference type="NCBI Taxonomy" id="2905690"/>
    <lineage>
        <taxon>Bacteria</taxon>
        <taxon>Pseudomonadati</taxon>
        <taxon>Myxococcota</taxon>
        <taxon>Myxococcia</taxon>
        <taxon>Myxococcales</taxon>
        <taxon>Sorangiineae</taxon>
        <taxon>Pendulisporaceae</taxon>
        <taxon>Pendulispora</taxon>
    </lineage>
</organism>
<dbReference type="RefSeq" id="WP_394841215.1">
    <property type="nucleotide sequence ID" value="NZ_CP089982.1"/>
</dbReference>
<dbReference type="PANTHER" id="PTHR43564">
    <property type="entry name" value="KYNURENINE FORMAMIDASE-LIKE PROTEIN"/>
    <property type="match status" value="1"/>
</dbReference>
<evidence type="ECO:0000313" key="4">
    <source>
        <dbReference type="Proteomes" id="UP001379533"/>
    </source>
</evidence>
<dbReference type="InterPro" id="IPR037175">
    <property type="entry name" value="KFase_sf"/>
</dbReference>
<protein>
    <submittedName>
        <fullName evidence="3">Cyclase family protein</fullName>
    </submittedName>
</protein>
<dbReference type="InterPro" id="IPR007325">
    <property type="entry name" value="KFase/CYL"/>
</dbReference>
<sequence length="336" mass="36725">MTMMKTAVAAAASLILLAACQKSPPPPEPAPAPAPPPKPAAPPTLWEAYQSTLKQAKYIDLTHAFNPSIPVWPGFGPAKFKPSIAGHDVAGLVKKGQEYKYKPHGFIATAYEFTTDQYGTQLDPPAHWDEYGATISDLPPTFSVRPLVVIDIHEQAARDPNYHCTVADIQSWETRHGTIPEGAVVMIRSDWYKKWNEPQRFAIAPFPGIKLDALKFLHLERKILFHGHEALDTDTTPSLEGESWLMHNHFAQAEGVANLDQVPEAGALITIGFAKPEGGTGGYARYVAIAPPDWPHGVTIAEAPGAPLPKQQFPLKRDKDGVLRPTNETKETKGTK</sequence>
<dbReference type="Gene3D" id="3.50.30.50">
    <property type="entry name" value="Putative cyclase"/>
    <property type="match status" value="1"/>
</dbReference>
<dbReference type="SUPFAM" id="SSF102198">
    <property type="entry name" value="Putative cyclase"/>
    <property type="match status" value="1"/>
</dbReference>
<name>A0ABZ2JVV5_9BACT</name>
<reference evidence="3 4" key="1">
    <citation type="submission" date="2021-12" db="EMBL/GenBank/DDBJ databases">
        <title>Discovery of the Pendulisporaceae a myxobacterial family with distinct sporulation behavior and unique specialized metabolism.</title>
        <authorList>
            <person name="Garcia R."/>
            <person name="Popoff A."/>
            <person name="Bader C.D."/>
            <person name="Loehr J."/>
            <person name="Walesch S."/>
            <person name="Walt C."/>
            <person name="Boldt J."/>
            <person name="Bunk B."/>
            <person name="Haeckl F.J.F.P.J."/>
            <person name="Gunesch A.P."/>
            <person name="Birkelbach J."/>
            <person name="Nuebel U."/>
            <person name="Pietschmann T."/>
            <person name="Bach T."/>
            <person name="Mueller R."/>
        </authorList>
    </citation>
    <scope>NUCLEOTIDE SEQUENCE [LARGE SCALE GENOMIC DNA]</scope>
    <source>
        <strain evidence="3 4">MSr12523</strain>
    </source>
</reference>
<feature type="region of interest" description="Disordered" evidence="1">
    <location>
        <begin position="303"/>
        <end position="336"/>
    </location>
</feature>
<proteinExistence type="predicted"/>
<dbReference type="Proteomes" id="UP001379533">
    <property type="component" value="Chromosome"/>
</dbReference>
<feature type="compositionally biased region" description="Basic and acidic residues" evidence="1">
    <location>
        <begin position="315"/>
        <end position="336"/>
    </location>
</feature>
<dbReference type="EMBL" id="CP089982">
    <property type="protein sequence ID" value="WXA90601.1"/>
    <property type="molecule type" value="Genomic_DNA"/>
</dbReference>
<evidence type="ECO:0000313" key="3">
    <source>
        <dbReference type="EMBL" id="WXA90601.1"/>
    </source>
</evidence>
<feature type="chain" id="PRO_5047392929" evidence="2">
    <location>
        <begin position="19"/>
        <end position="336"/>
    </location>
</feature>
<feature type="compositionally biased region" description="Pro residues" evidence="1">
    <location>
        <begin position="23"/>
        <end position="42"/>
    </location>
</feature>
<dbReference type="Pfam" id="PF04199">
    <property type="entry name" value="Cyclase"/>
    <property type="match status" value="1"/>
</dbReference>
<accession>A0ABZ2JVV5</accession>
<dbReference type="PROSITE" id="PS51257">
    <property type="entry name" value="PROKAR_LIPOPROTEIN"/>
    <property type="match status" value="1"/>
</dbReference>
<keyword evidence="2" id="KW-0732">Signal</keyword>
<feature type="signal peptide" evidence="2">
    <location>
        <begin position="1"/>
        <end position="18"/>
    </location>
</feature>
<evidence type="ECO:0000256" key="1">
    <source>
        <dbReference type="SAM" id="MobiDB-lite"/>
    </source>
</evidence>
<keyword evidence="4" id="KW-1185">Reference proteome</keyword>